<dbReference type="CDD" id="cd16495">
    <property type="entry name" value="RING_CH-C4HC3_MARCH"/>
    <property type="match status" value="1"/>
</dbReference>
<keyword evidence="7" id="KW-0862">Zinc</keyword>
<keyword evidence="6" id="KW-0833">Ubl conjugation pathway</keyword>
<keyword evidence="3 11" id="KW-0812">Transmembrane</keyword>
<dbReference type="Pfam" id="PF12906">
    <property type="entry name" value="RINGv"/>
    <property type="match status" value="1"/>
</dbReference>
<evidence type="ECO:0000256" key="5">
    <source>
        <dbReference type="ARBA" id="ARBA00022771"/>
    </source>
</evidence>
<evidence type="ECO:0000256" key="2">
    <source>
        <dbReference type="ARBA" id="ARBA00022679"/>
    </source>
</evidence>
<protein>
    <submittedName>
        <fullName evidence="14">Uncharacterized protein</fullName>
    </submittedName>
</protein>
<keyword evidence="5 10" id="KW-0863">Zinc-finger</keyword>
<dbReference type="PANTHER" id="PTHR46065:SF3">
    <property type="entry name" value="FI20425P1"/>
    <property type="match status" value="1"/>
</dbReference>
<keyword evidence="15" id="KW-1185">Reference proteome</keyword>
<feature type="domain" description="RING-CH-type" evidence="13">
    <location>
        <begin position="32"/>
        <end position="97"/>
    </location>
</feature>
<dbReference type="InterPro" id="IPR011016">
    <property type="entry name" value="Znf_RING-CH"/>
</dbReference>
<feature type="transmembrane region" description="Helical" evidence="11">
    <location>
        <begin position="162"/>
        <end position="181"/>
    </location>
</feature>
<dbReference type="InterPro" id="IPR001841">
    <property type="entry name" value="Znf_RING"/>
</dbReference>
<dbReference type="SMART" id="SM00744">
    <property type="entry name" value="RINGv"/>
    <property type="match status" value="1"/>
</dbReference>
<dbReference type="Gene3D" id="3.30.40.10">
    <property type="entry name" value="Zinc/RING finger domain, C3HC4 (zinc finger)"/>
    <property type="match status" value="1"/>
</dbReference>
<dbReference type="Proteomes" id="UP000549394">
    <property type="component" value="Unassembled WGS sequence"/>
</dbReference>
<evidence type="ECO:0000256" key="4">
    <source>
        <dbReference type="ARBA" id="ARBA00022723"/>
    </source>
</evidence>
<evidence type="ECO:0000259" key="13">
    <source>
        <dbReference type="PROSITE" id="PS51292"/>
    </source>
</evidence>
<feature type="transmembrane region" description="Helical" evidence="11">
    <location>
        <begin position="116"/>
        <end position="141"/>
    </location>
</feature>
<dbReference type="OrthoDB" id="264354at2759"/>
<evidence type="ECO:0000313" key="14">
    <source>
        <dbReference type="EMBL" id="CAD5110952.1"/>
    </source>
</evidence>
<keyword evidence="9 11" id="KW-0472">Membrane</keyword>
<dbReference type="PANTHER" id="PTHR46065">
    <property type="entry name" value="E3 UBIQUITIN-PROTEIN LIGASE MARCH 2/3 FAMILY MEMBER"/>
    <property type="match status" value="1"/>
</dbReference>
<organism evidence="14 15">
    <name type="scientific">Dimorphilus gyrociliatus</name>
    <dbReference type="NCBI Taxonomy" id="2664684"/>
    <lineage>
        <taxon>Eukaryota</taxon>
        <taxon>Metazoa</taxon>
        <taxon>Spiralia</taxon>
        <taxon>Lophotrochozoa</taxon>
        <taxon>Annelida</taxon>
        <taxon>Polychaeta</taxon>
        <taxon>Polychaeta incertae sedis</taxon>
        <taxon>Dinophilidae</taxon>
        <taxon>Dimorphilus</taxon>
    </lineage>
</organism>
<accession>A0A7I8V454</accession>
<gene>
    <name evidence="14" type="ORF">DGYR_LOCUS305</name>
</gene>
<feature type="domain" description="RING-type" evidence="12">
    <location>
        <begin position="40"/>
        <end position="91"/>
    </location>
</feature>
<dbReference type="InterPro" id="IPR013083">
    <property type="entry name" value="Znf_RING/FYVE/PHD"/>
</dbReference>
<comment type="subcellular location">
    <subcellularLocation>
        <location evidence="1">Membrane</location>
        <topology evidence="1">Multi-pass membrane protein</topology>
    </subcellularLocation>
</comment>
<dbReference type="PROSITE" id="PS51292">
    <property type="entry name" value="ZF_RING_CH"/>
    <property type="match status" value="1"/>
</dbReference>
<evidence type="ECO:0000256" key="10">
    <source>
        <dbReference type="PROSITE-ProRule" id="PRU00175"/>
    </source>
</evidence>
<dbReference type="GO" id="GO:0016740">
    <property type="term" value="F:transferase activity"/>
    <property type="evidence" value="ECO:0007669"/>
    <property type="project" value="UniProtKB-KW"/>
</dbReference>
<evidence type="ECO:0000313" key="15">
    <source>
        <dbReference type="Proteomes" id="UP000549394"/>
    </source>
</evidence>
<dbReference type="GO" id="GO:0016020">
    <property type="term" value="C:membrane"/>
    <property type="evidence" value="ECO:0007669"/>
    <property type="project" value="UniProtKB-SubCell"/>
</dbReference>
<dbReference type="PROSITE" id="PS50089">
    <property type="entry name" value="ZF_RING_2"/>
    <property type="match status" value="1"/>
</dbReference>
<evidence type="ECO:0000256" key="11">
    <source>
        <dbReference type="SAM" id="Phobius"/>
    </source>
</evidence>
<evidence type="ECO:0000256" key="7">
    <source>
        <dbReference type="ARBA" id="ARBA00022833"/>
    </source>
</evidence>
<keyword evidence="2" id="KW-0808">Transferase</keyword>
<dbReference type="EMBL" id="CAJFCJ010000001">
    <property type="protein sequence ID" value="CAD5110952.1"/>
    <property type="molecule type" value="Genomic_DNA"/>
</dbReference>
<dbReference type="SUPFAM" id="SSF57850">
    <property type="entry name" value="RING/U-box"/>
    <property type="match status" value="1"/>
</dbReference>
<evidence type="ECO:0000256" key="6">
    <source>
        <dbReference type="ARBA" id="ARBA00022786"/>
    </source>
</evidence>
<comment type="caution">
    <text evidence="14">The sequence shown here is derived from an EMBL/GenBank/DDBJ whole genome shotgun (WGS) entry which is preliminary data.</text>
</comment>
<evidence type="ECO:0000256" key="9">
    <source>
        <dbReference type="ARBA" id="ARBA00023136"/>
    </source>
</evidence>
<keyword evidence="8 11" id="KW-1133">Transmembrane helix</keyword>
<evidence type="ECO:0000256" key="1">
    <source>
        <dbReference type="ARBA" id="ARBA00004141"/>
    </source>
</evidence>
<proteinExistence type="predicted"/>
<evidence type="ECO:0000256" key="3">
    <source>
        <dbReference type="ARBA" id="ARBA00022692"/>
    </source>
</evidence>
<dbReference type="AlphaFoldDB" id="A0A7I8V454"/>
<keyword evidence="4" id="KW-0479">Metal-binding</keyword>
<sequence length="221" mass="25563">MANVQEEECKNPLVEPIPVIGHPPPIYDEDKVSVQSIAYCRICFSGDEPNDVLISPCRCSGSMGYIHRSCLTRWLEQKKGSRGSAKCELCRFVFHRHKKFKVKSCRMPPVSRRDKILHTVFVINLLIMIGCAVATILCFLADRERVPPKRRQDKSKLTREEIITLTCGVLFFVSFFVAMAVQIKAKNTIYQLFVKFIVHNMEWQIDEYDKSKDRTYPPQFV</sequence>
<evidence type="ECO:0000256" key="8">
    <source>
        <dbReference type="ARBA" id="ARBA00022989"/>
    </source>
</evidence>
<dbReference type="GO" id="GO:0008270">
    <property type="term" value="F:zinc ion binding"/>
    <property type="evidence" value="ECO:0007669"/>
    <property type="project" value="UniProtKB-KW"/>
</dbReference>
<name>A0A7I8V454_9ANNE</name>
<evidence type="ECO:0000259" key="12">
    <source>
        <dbReference type="PROSITE" id="PS50089"/>
    </source>
</evidence>
<reference evidence="14 15" key="1">
    <citation type="submission" date="2020-08" db="EMBL/GenBank/DDBJ databases">
        <authorList>
            <person name="Hejnol A."/>
        </authorList>
    </citation>
    <scope>NUCLEOTIDE SEQUENCE [LARGE SCALE GENOMIC DNA]</scope>
</reference>